<accession>A0A4R1KP51</accession>
<evidence type="ECO:0000313" key="3">
    <source>
        <dbReference type="Proteomes" id="UP000295714"/>
    </source>
</evidence>
<evidence type="ECO:0000256" key="1">
    <source>
        <dbReference type="SAM" id="SignalP"/>
    </source>
</evidence>
<dbReference type="AlphaFoldDB" id="A0A4R1KP51"/>
<comment type="caution">
    <text evidence="2">The sequence shown here is derived from an EMBL/GenBank/DDBJ whole genome shotgun (WGS) entry which is preliminary data.</text>
</comment>
<keyword evidence="3" id="KW-1185">Reference proteome</keyword>
<reference evidence="2 3" key="1">
    <citation type="journal article" date="2015" name="Stand. Genomic Sci.">
        <title>Genomic Encyclopedia of Bacterial and Archaeal Type Strains, Phase III: the genomes of soil and plant-associated and newly described type strains.</title>
        <authorList>
            <person name="Whitman W.B."/>
            <person name="Woyke T."/>
            <person name="Klenk H.P."/>
            <person name="Zhou Y."/>
            <person name="Lilburn T.G."/>
            <person name="Beck B.J."/>
            <person name="De Vos P."/>
            <person name="Vandamme P."/>
            <person name="Eisen J.A."/>
            <person name="Garrity G."/>
            <person name="Hugenholtz P."/>
            <person name="Kyrpides N.C."/>
        </authorList>
    </citation>
    <scope>NUCLEOTIDE SEQUENCE [LARGE SCALE GENOMIC DNA]</scope>
    <source>
        <strain evidence="2 3">CECT 8445</strain>
    </source>
</reference>
<organism evidence="2 3">
    <name type="scientific">Winogradskyella wandonensis</name>
    <dbReference type="NCBI Taxonomy" id="1442586"/>
    <lineage>
        <taxon>Bacteria</taxon>
        <taxon>Pseudomonadati</taxon>
        <taxon>Bacteroidota</taxon>
        <taxon>Flavobacteriia</taxon>
        <taxon>Flavobacteriales</taxon>
        <taxon>Flavobacteriaceae</taxon>
        <taxon>Winogradskyella</taxon>
    </lineage>
</organism>
<protein>
    <submittedName>
        <fullName evidence="2">Uncharacterized protein</fullName>
    </submittedName>
</protein>
<gene>
    <name evidence="2" type="ORF">DFQ05_2110</name>
</gene>
<sequence>MYIFPRCIIMLLFLGCVNFAFAQKGKATIYKNKNFQAAGLYHDFNRTKDTLVLRSDKKINYLYTANHSAKDDINVRVDSNTYKLPLNKLKKGRNVLVAIQSPLKIVFVVEVEKEFPKPVDETLIAVD</sequence>
<keyword evidence="1" id="KW-0732">Signal</keyword>
<dbReference type="Proteomes" id="UP000295714">
    <property type="component" value="Unassembled WGS sequence"/>
</dbReference>
<evidence type="ECO:0000313" key="2">
    <source>
        <dbReference type="EMBL" id="TCK66826.1"/>
    </source>
</evidence>
<dbReference type="EMBL" id="SMGI01000003">
    <property type="protein sequence ID" value="TCK66826.1"/>
    <property type="molecule type" value="Genomic_DNA"/>
</dbReference>
<proteinExistence type="predicted"/>
<name>A0A4R1KP51_9FLAO</name>
<feature type="chain" id="PRO_5020852653" evidence="1">
    <location>
        <begin position="23"/>
        <end position="127"/>
    </location>
</feature>
<feature type="signal peptide" evidence="1">
    <location>
        <begin position="1"/>
        <end position="22"/>
    </location>
</feature>